<dbReference type="Pfam" id="PF00722">
    <property type="entry name" value="Glyco_hydro_16"/>
    <property type="match status" value="1"/>
</dbReference>
<dbReference type="EMBL" id="JAINWA010000001">
    <property type="protein sequence ID" value="MCD1653889.1"/>
    <property type="molecule type" value="Genomic_DNA"/>
</dbReference>
<dbReference type="PROSITE" id="PS51762">
    <property type="entry name" value="GH16_2"/>
    <property type="match status" value="1"/>
</dbReference>
<feature type="domain" description="GH16" evidence="3">
    <location>
        <begin position="43"/>
        <end position="271"/>
    </location>
</feature>
<dbReference type="PANTHER" id="PTHR10963:SF55">
    <property type="entry name" value="GLYCOSIDE HYDROLASE FAMILY 16 PROTEIN"/>
    <property type="match status" value="1"/>
</dbReference>
<dbReference type="Gene3D" id="2.60.120.200">
    <property type="match status" value="1"/>
</dbReference>
<keyword evidence="2" id="KW-0732">Signal</keyword>
<proteinExistence type="inferred from homology"/>
<protein>
    <submittedName>
        <fullName evidence="4">Glycoside hydrolase family 16 protein</fullName>
    </submittedName>
</protein>
<comment type="caution">
    <text evidence="4">The sequence shown here is derived from an EMBL/GenBank/DDBJ whole genome shotgun (WGS) entry which is preliminary data.</text>
</comment>
<dbReference type="InterPro" id="IPR013320">
    <property type="entry name" value="ConA-like_dom_sf"/>
</dbReference>
<dbReference type="GO" id="GO:0005975">
    <property type="term" value="P:carbohydrate metabolic process"/>
    <property type="evidence" value="ECO:0007669"/>
    <property type="project" value="InterPro"/>
</dbReference>
<comment type="similarity">
    <text evidence="1">Belongs to the glycosyl hydrolase 16 family.</text>
</comment>
<evidence type="ECO:0000256" key="1">
    <source>
        <dbReference type="ARBA" id="ARBA00006865"/>
    </source>
</evidence>
<feature type="chain" id="PRO_5042128152" evidence="2">
    <location>
        <begin position="25"/>
        <end position="271"/>
    </location>
</feature>
<dbReference type="Proteomes" id="UP001198163">
    <property type="component" value="Unassembled WGS sequence"/>
</dbReference>
<sequence length="271" mass="30326">MKNAFFGVFALVAVVVAFSVSGCAKEPVSRVPEGYALVWQDEFDADGAPDPEKWSYSTGGNGWGNGEVQNYTDKRENSFVSKGKLTLKAINNGGGMWTSARIKTQYLANWQYGYIEISAKLPSGVGTWPAIWMLPTHDKYGTWPRSGEIDIMEHVGFEQDIIHTTIHTKAYNHKINTQKNAHAKVPGVSKSFHTYAIDWTPERIEWFVDGESFFVFENENATSAEWPFDIPYYLIMNVAIGGAWGGQKGIDANLKDASMVIDYVRVYQKAE</sequence>
<dbReference type="InterPro" id="IPR000757">
    <property type="entry name" value="Beta-glucanase-like"/>
</dbReference>
<reference evidence="4" key="1">
    <citation type="submission" date="2021-08" db="EMBL/GenBank/DDBJ databases">
        <title>Comparative analyses of Brucepasteria parasyntrophica and Teretinema zuelzerae.</title>
        <authorList>
            <person name="Song Y."/>
            <person name="Brune A."/>
        </authorList>
    </citation>
    <scope>NUCLEOTIDE SEQUENCE</scope>
    <source>
        <strain evidence="4">DSM 1903</strain>
    </source>
</reference>
<evidence type="ECO:0000256" key="2">
    <source>
        <dbReference type="SAM" id="SignalP"/>
    </source>
</evidence>
<dbReference type="AlphaFoldDB" id="A0AAE3EFW4"/>
<name>A0AAE3EFW4_9SPIR</name>
<feature type="signal peptide" evidence="2">
    <location>
        <begin position="1"/>
        <end position="24"/>
    </location>
</feature>
<keyword evidence="4" id="KW-0378">Hydrolase</keyword>
<dbReference type="PANTHER" id="PTHR10963">
    <property type="entry name" value="GLYCOSYL HYDROLASE-RELATED"/>
    <property type="match status" value="1"/>
</dbReference>
<accession>A0AAE3EFW4</accession>
<organism evidence="4 5">
    <name type="scientific">Teretinema zuelzerae</name>
    <dbReference type="NCBI Taxonomy" id="156"/>
    <lineage>
        <taxon>Bacteria</taxon>
        <taxon>Pseudomonadati</taxon>
        <taxon>Spirochaetota</taxon>
        <taxon>Spirochaetia</taxon>
        <taxon>Spirochaetales</taxon>
        <taxon>Treponemataceae</taxon>
        <taxon>Teretinema</taxon>
    </lineage>
</organism>
<dbReference type="InterPro" id="IPR050546">
    <property type="entry name" value="Glycosyl_Hydrlase_16"/>
</dbReference>
<dbReference type="SUPFAM" id="SSF49899">
    <property type="entry name" value="Concanavalin A-like lectins/glucanases"/>
    <property type="match status" value="1"/>
</dbReference>
<dbReference type="PROSITE" id="PS51257">
    <property type="entry name" value="PROKAR_LIPOPROTEIN"/>
    <property type="match status" value="1"/>
</dbReference>
<evidence type="ECO:0000313" key="4">
    <source>
        <dbReference type="EMBL" id="MCD1653889.1"/>
    </source>
</evidence>
<gene>
    <name evidence="4" type="ORF">K7J14_04140</name>
</gene>
<evidence type="ECO:0000259" key="3">
    <source>
        <dbReference type="PROSITE" id="PS51762"/>
    </source>
</evidence>
<dbReference type="GO" id="GO:0004553">
    <property type="term" value="F:hydrolase activity, hydrolyzing O-glycosyl compounds"/>
    <property type="evidence" value="ECO:0007669"/>
    <property type="project" value="InterPro"/>
</dbReference>
<evidence type="ECO:0000313" key="5">
    <source>
        <dbReference type="Proteomes" id="UP001198163"/>
    </source>
</evidence>
<dbReference type="CDD" id="cd08023">
    <property type="entry name" value="GH16_laminarinase_like"/>
    <property type="match status" value="1"/>
</dbReference>
<keyword evidence="5" id="KW-1185">Reference proteome</keyword>